<dbReference type="SUPFAM" id="SSF55785">
    <property type="entry name" value="PYP-like sensor domain (PAS domain)"/>
    <property type="match status" value="8"/>
</dbReference>
<dbReference type="InterPro" id="IPR004358">
    <property type="entry name" value="Sig_transdc_His_kin-like_C"/>
</dbReference>
<name>A0ABS3FSZ6_9CYAN</name>
<dbReference type="CDD" id="cd00082">
    <property type="entry name" value="HisKA"/>
    <property type="match status" value="1"/>
</dbReference>
<dbReference type="SMART" id="SM00086">
    <property type="entry name" value="PAC"/>
    <property type="match status" value="7"/>
</dbReference>
<evidence type="ECO:0000256" key="1">
    <source>
        <dbReference type="ARBA" id="ARBA00000085"/>
    </source>
</evidence>
<dbReference type="Pfam" id="PF13426">
    <property type="entry name" value="PAS_9"/>
    <property type="match status" value="2"/>
</dbReference>
<protein>
    <recommendedName>
        <fullName evidence="2">histidine kinase</fullName>
        <ecNumber evidence="2">2.7.13.3</ecNumber>
    </recommendedName>
</protein>
<feature type="domain" description="PAS" evidence="10">
    <location>
        <begin position="824"/>
        <end position="894"/>
    </location>
</feature>
<dbReference type="SMART" id="SM00091">
    <property type="entry name" value="PAS"/>
    <property type="match status" value="8"/>
</dbReference>
<keyword evidence="4" id="KW-0808">Transferase</keyword>
<keyword evidence="5" id="KW-0418">Kinase</keyword>
<dbReference type="InterPro" id="IPR003661">
    <property type="entry name" value="HisK_dim/P_dom"/>
</dbReference>
<dbReference type="PROSITE" id="PS50113">
    <property type="entry name" value="PAC"/>
    <property type="match status" value="3"/>
</dbReference>
<dbReference type="InterPro" id="IPR000014">
    <property type="entry name" value="PAS"/>
</dbReference>
<dbReference type="NCBIfam" id="TIGR00229">
    <property type="entry name" value="sensory_box"/>
    <property type="match status" value="5"/>
</dbReference>
<dbReference type="Pfam" id="PF00989">
    <property type="entry name" value="PAS"/>
    <property type="match status" value="1"/>
</dbReference>
<dbReference type="InterPro" id="IPR029016">
    <property type="entry name" value="GAF-like_dom_sf"/>
</dbReference>
<dbReference type="SMART" id="SM00387">
    <property type="entry name" value="HATPase_c"/>
    <property type="match status" value="1"/>
</dbReference>
<dbReference type="Pfam" id="PF08447">
    <property type="entry name" value="PAS_3"/>
    <property type="match status" value="3"/>
</dbReference>
<evidence type="ECO:0000256" key="8">
    <source>
        <dbReference type="SAM" id="MobiDB-lite"/>
    </source>
</evidence>
<evidence type="ECO:0000256" key="3">
    <source>
        <dbReference type="ARBA" id="ARBA00022553"/>
    </source>
</evidence>
<feature type="coiled-coil region" evidence="7">
    <location>
        <begin position="646"/>
        <end position="695"/>
    </location>
</feature>
<evidence type="ECO:0000256" key="6">
    <source>
        <dbReference type="ARBA" id="ARBA00023012"/>
    </source>
</evidence>
<dbReference type="PROSITE" id="PS50112">
    <property type="entry name" value="PAS"/>
    <property type="match status" value="6"/>
</dbReference>
<dbReference type="CDD" id="cd00130">
    <property type="entry name" value="PAS"/>
    <property type="match status" value="7"/>
</dbReference>
<evidence type="ECO:0000256" key="4">
    <source>
        <dbReference type="ARBA" id="ARBA00022679"/>
    </source>
</evidence>
<dbReference type="PANTHER" id="PTHR43304">
    <property type="entry name" value="PHYTOCHROME-LIKE PROTEIN CPH1"/>
    <property type="match status" value="1"/>
</dbReference>
<comment type="caution">
    <text evidence="12">The sequence shown here is derived from an EMBL/GenBank/DDBJ whole genome shotgun (WGS) entry which is preliminary data.</text>
</comment>
<evidence type="ECO:0000256" key="7">
    <source>
        <dbReference type="SAM" id="Coils"/>
    </source>
</evidence>
<dbReference type="InterPro" id="IPR035965">
    <property type="entry name" value="PAS-like_dom_sf"/>
</dbReference>
<dbReference type="InterPro" id="IPR001610">
    <property type="entry name" value="PAC"/>
</dbReference>
<dbReference type="Proteomes" id="UP000664844">
    <property type="component" value="Unassembled WGS sequence"/>
</dbReference>
<dbReference type="Gene3D" id="3.30.450.40">
    <property type="match status" value="1"/>
</dbReference>
<evidence type="ECO:0000256" key="2">
    <source>
        <dbReference type="ARBA" id="ARBA00012438"/>
    </source>
</evidence>
<dbReference type="InterPro" id="IPR003594">
    <property type="entry name" value="HATPase_dom"/>
</dbReference>
<evidence type="ECO:0000259" key="10">
    <source>
        <dbReference type="PROSITE" id="PS50112"/>
    </source>
</evidence>
<dbReference type="Pfam" id="PF00512">
    <property type="entry name" value="HisKA"/>
    <property type="match status" value="1"/>
</dbReference>
<dbReference type="Pfam" id="PF08448">
    <property type="entry name" value="PAS_4"/>
    <property type="match status" value="2"/>
</dbReference>
<dbReference type="EMBL" id="JAFLQW010000332">
    <property type="protein sequence ID" value="MBO0349913.1"/>
    <property type="molecule type" value="Genomic_DNA"/>
</dbReference>
<evidence type="ECO:0000313" key="12">
    <source>
        <dbReference type="EMBL" id="MBO0349913.1"/>
    </source>
</evidence>
<dbReference type="InterPro" id="IPR005467">
    <property type="entry name" value="His_kinase_dom"/>
</dbReference>
<dbReference type="EC" id="2.7.13.3" evidence="2"/>
<dbReference type="Pfam" id="PF13185">
    <property type="entry name" value="GAF_2"/>
    <property type="match status" value="1"/>
</dbReference>
<dbReference type="Gene3D" id="3.30.450.20">
    <property type="entry name" value="PAS domain"/>
    <property type="match status" value="8"/>
</dbReference>
<dbReference type="InterPro" id="IPR013655">
    <property type="entry name" value="PAS_fold_3"/>
</dbReference>
<dbReference type="CDD" id="cd16922">
    <property type="entry name" value="HATPase_EvgS-ArcB-TorS-like"/>
    <property type="match status" value="1"/>
</dbReference>
<dbReference type="SUPFAM" id="SSF55781">
    <property type="entry name" value="GAF domain-like"/>
    <property type="match status" value="1"/>
</dbReference>
<dbReference type="InterPro" id="IPR013767">
    <property type="entry name" value="PAS_fold"/>
</dbReference>
<dbReference type="Pfam" id="PF02518">
    <property type="entry name" value="HATPase_c"/>
    <property type="match status" value="1"/>
</dbReference>
<dbReference type="InterPro" id="IPR013656">
    <property type="entry name" value="PAS_4"/>
</dbReference>
<dbReference type="InterPro" id="IPR000700">
    <property type="entry name" value="PAS-assoc_C"/>
</dbReference>
<reference evidence="12 13" key="1">
    <citation type="submission" date="2021-03" db="EMBL/GenBank/DDBJ databases">
        <title>Metabolic Capacity of the Antarctic Cyanobacterium Phormidium pseudopriestleyi that Sustains Oxygenic Photosynthesis in the Presence of Hydrogen Sulfide.</title>
        <authorList>
            <person name="Lumian J.E."/>
            <person name="Jungblut A.D."/>
            <person name="Dillon M.L."/>
            <person name="Hawes I."/>
            <person name="Doran P.T."/>
            <person name="Mackey T.J."/>
            <person name="Dick G.J."/>
            <person name="Grettenberger C.L."/>
            <person name="Sumner D.Y."/>
        </authorList>
    </citation>
    <scope>NUCLEOTIDE SEQUENCE [LARGE SCALE GENOMIC DNA]</scope>
    <source>
        <strain evidence="12 13">FRX01</strain>
    </source>
</reference>
<dbReference type="Gene3D" id="1.10.287.130">
    <property type="match status" value="1"/>
</dbReference>
<evidence type="ECO:0000313" key="13">
    <source>
        <dbReference type="Proteomes" id="UP000664844"/>
    </source>
</evidence>
<keyword evidence="7" id="KW-0175">Coiled coil</keyword>
<dbReference type="PROSITE" id="PS50109">
    <property type="entry name" value="HIS_KIN"/>
    <property type="match status" value="1"/>
</dbReference>
<dbReference type="InterPro" id="IPR036097">
    <property type="entry name" value="HisK_dim/P_sf"/>
</dbReference>
<keyword evidence="6" id="KW-0902">Two-component regulatory system</keyword>
<dbReference type="Gene3D" id="2.10.70.100">
    <property type="match status" value="1"/>
</dbReference>
<feature type="domain" description="PAS" evidence="10">
    <location>
        <begin position="539"/>
        <end position="597"/>
    </location>
</feature>
<feature type="domain" description="PAC" evidence="11">
    <location>
        <begin position="472"/>
        <end position="524"/>
    </location>
</feature>
<feature type="compositionally biased region" description="Basic and acidic residues" evidence="8">
    <location>
        <begin position="50"/>
        <end position="64"/>
    </location>
</feature>
<proteinExistence type="predicted"/>
<feature type="domain" description="PAS" evidence="10">
    <location>
        <begin position="1203"/>
        <end position="1273"/>
    </location>
</feature>
<feature type="domain" description="PAS" evidence="10">
    <location>
        <begin position="1076"/>
        <end position="1113"/>
    </location>
</feature>
<evidence type="ECO:0000256" key="5">
    <source>
        <dbReference type="ARBA" id="ARBA00022777"/>
    </source>
</evidence>
<comment type="catalytic activity">
    <reaction evidence="1">
        <text>ATP + protein L-histidine = ADP + protein N-phospho-L-histidine.</text>
        <dbReference type="EC" id="2.7.13.3"/>
    </reaction>
</comment>
<dbReference type="PRINTS" id="PR00344">
    <property type="entry name" value="BCTRLSENSOR"/>
</dbReference>
<dbReference type="SUPFAM" id="SSF55874">
    <property type="entry name" value="ATPase domain of HSP90 chaperone/DNA topoisomerase II/histidine kinase"/>
    <property type="match status" value="1"/>
</dbReference>
<feature type="domain" description="PAS" evidence="10">
    <location>
        <begin position="951"/>
        <end position="996"/>
    </location>
</feature>
<gene>
    <name evidence="12" type="ORF">J0895_12470</name>
</gene>
<dbReference type="SMART" id="SM00388">
    <property type="entry name" value="HisKA"/>
    <property type="match status" value="1"/>
</dbReference>
<feature type="domain" description="PAS" evidence="10">
    <location>
        <begin position="695"/>
        <end position="767"/>
    </location>
</feature>
<feature type="region of interest" description="Disordered" evidence="8">
    <location>
        <begin position="45"/>
        <end position="78"/>
    </location>
</feature>
<evidence type="ECO:0000259" key="11">
    <source>
        <dbReference type="PROSITE" id="PS50113"/>
    </source>
</evidence>
<sequence length="1583" mass="178380">MREEPIRGKSSVAEYMDGKMSHKIWANQSRQELIREIEERGQKLNRAKLRLQEMHRPKSNPRSEEADDGPADDGTEGLRNPEEWLRLALDVAQMAICEWDIPGDRITGTPGYELLWGRDSGSFNGSFAEFLACIHPDDRNAITETLDKAHEGCGNYRLKFRVIWPDRSTHWIESQGKFFYSDRHETVRAVGTLVNIDQRVTIETQLRQQKRALSALSAGNHIIIHGKQELDVLQQICEMMTAIGGYESAWVGYVAEDDPTRIIPVAQAGENLEESVQSGQIILSESGLASLVPLMQTGGVGRGQHPYPETESAAWRLPTWEGNYTSAIALPLLNEGQLLGTLNLRATQPDAFDPDEVQLLTDLTHDLAYGIIALRHQQEHTAAESALRGSEEKLRLALQASNMGTWQWEICGESKGGDRIRVICSLECLHLFGIDPETFDSSYTAFEACIHPQDRTLVYETVEEAINSGQPFELEYRVIWGDRTIHWLKTRGNAFWDPSGQPQGTIGIVMDITDRKRAELQIQQLLATERVAHTAAQLAGEQISNILESITDGFIALDTQGQYTYVNQKAAQLLQKRREDLIGQKISTEFPEVTQPQFYQACQQAREQQTSIYLEEYYPPYDCWFENYIYPAKDGLSIFFRDTTERKRSQQALQQAKQDLESQVRARTEQLRKANERLENELQHRQRVEQVLQRAYQRLQFHVENTPLAVIEWNREWRILNWSPQAEKIFGWQAEEVFGKSDIDCTLIYEADLEAVTQRRNMLISGQQPRTVCCNRNYTKDGRVIDCEWYYSALFAPTGELISVLSLVLDVSDRTEALSALHSSEARFRNAFDYATIGMALVAPDGQWLKVNRALCEILGYDEPELLEKTFNDVTHPEDRQTDLQSLQALLAGEIPSYQTEKRYCHKQGQVVWVQLSASLVRDSRERPLYLIAQIQDITSRKRAREELHSSRARIAAILELAGDAIISIDSNQQITLFNQAAERIFGYSATELLGQPLEKLLPLCLDLGGESAVSGGGCSATLARMMDQSGEIIGLRQDGTEFPAEVSISEVEIAGEQVFTLCLRDITDRKRAEAERAKLIEILEATPDFILSASVDGTVFYLNKAARTILGIPLDYPLETFQIFQSHTGWANEIIQNEGISTAIAQGTWIGETALVTPDEVEITLSELIIAHKSVEGAVTMFSSIARDITKQKEIEATVRESERRWRRLLETVQLAVVGLDRRGAIEYANPFFLELVGYALSEIQGKDWFELFIPTHQQRRHSEVLEELRTPDFYSHPQSVIVTRSGQEKIIAWNNTVLHDLRGVEIGTLSIGEDITERDAIERMKDEFISVVSHELRTPLASIHGALNLISSGLIDPVGEKGQRVLAIAAESADRLVRLVNDILDLERLTSGKIALIKERHSPRDLIEKAIETMQVMANRAEVNFGVECDPNLELWIDGDRIIQVLTNLLSNAIKFSPPASTVGISVQARTLAPNHLGQLDSDPSPSLILFAVQDQGRGIPENKMESIFERFHQVDASDSRKKGGTGLGLAICRSIIQQHGGRIWVESVLNEGSTFYFTLPEITPETSPEETNHEQTNFSH</sequence>
<dbReference type="Gene3D" id="3.30.565.10">
    <property type="entry name" value="Histidine kinase-like ATPase, C-terminal domain"/>
    <property type="match status" value="1"/>
</dbReference>
<organism evidence="12 13">
    <name type="scientific">Phormidium pseudopriestleyi FRX01</name>
    <dbReference type="NCBI Taxonomy" id="1759528"/>
    <lineage>
        <taxon>Bacteria</taxon>
        <taxon>Bacillati</taxon>
        <taxon>Cyanobacteriota</taxon>
        <taxon>Cyanophyceae</taxon>
        <taxon>Oscillatoriophycideae</taxon>
        <taxon>Oscillatoriales</taxon>
        <taxon>Oscillatoriaceae</taxon>
        <taxon>Phormidium</taxon>
    </lineage>
</organism>
<keyword evidence="3" id="KW-0597">Phosphoprotein</keyword>
<feature type="compositionally biased region" description="Acidic residues" evidence="8">
    <location>
        <begin position="65"/>
        <end position="75"/>
    </location>
</feature>
<feature type="domain" description="PAC" evidence="11">
    <location>
        <begin position="156"/>
        <end position="208"/>
    </location>
</feature>
<dbReference type="SUPFAM" id="SSF47384">
    <property type="entry name" value="Homodimeric domain of signal transducing histidine kinase"/>
    <property type="match status" value="1"/>
</dbReference>
<accession>A0ABS3FSZ6</accession>
<feature type="domain" description="PAC" evidence="11">
    <location>
        <begin position="898"/>
        <end position="950"/>
    </location>
</feature>
<evidence type="ECO:0000259" key="9">
    <source>
        <dbReference type="PROSITE" id="PS50109"/>
    </source>
</evidence>
<dbReference type="InterPro" id="IPR052162">
    <property type="entry name" value="Sensor_kinase/Photoreceptor"/>
</dbReference>
<dbReference type="InterPro" id="IPR036890">
    <property type="entry name" value="HATPase_C_sf"/>
</dbReference>
<dbReference type="InterPro" id="IPR003018">
    <property type="entry name" value="GAF"/>
</dbReference>
<feature type="domain" description="Histidine kinase" evidence="9">
    <location>
        <begin position="1333"/>
        <end position="1566"/>
    </location>
</feature>
<keyword evidence="13" id="KW-1185">Reference proteome</keyword>
<dbReference type="PANTHER" id="PTHR43304:SF1">
    <property type="entry name" value="PAC DOMAIN-CONTAINING PROTEIN"/>
    <property type="match status" value="1"/>
</dbReference>